<comment type="pathway">
    <text evidence="1 9">Porphyrin-containing compound metabolism; protoporphyrin-IX biosynthesis; protoporphyrinogen-IX from coproporphyrinogen-III (O2 route): step 1/1.</text>
</comment>
<dbReference type="GO" id="GO:0004109">
    <property type="term" value="F:coproporphyrinogen oxidase activity"/>
    <property type="evidence" value="ECO:0007669"/>
    <property type="project" value="UniProtKB-UniRule"/>
</dbReference>
<dbReference type="AlphaFoldDB" id="A0A135P3A9"/>
<evidence type="ECO:0000256" key="5">
    <source>
        <dbReference type="ARBA" id="ARBA00022723"/>
    </source>
</evidence>
<feature type="site" description="Important for dimerization" evidence="9">
    <location>
        <position position="199"/>
    </location>
</feature>
<dbReference type="InterPro" id="IPR036406">
    <property type="entry name" value="Coprogen_oxidase_aer_sf"/>
</dbReference>
<dbReference type="PRINTS" id="PR00073">
    <property type="entry name" value="COPRGNOXDASE"/>
</dbReference>
<dbReference type="Pfam" id="PF01218">
    <property type="entry name" value="Coprogen_oxidas"/>
    <property type="match status" value="1"/>
</dbReference>
<keyword evidence="8 9" id="KW-0627">Porphyrin biosynthesis</keyword>
<keyword evidence="11" id="KW-1185">Reference proteome</keyword>
<dbReference type="PIRSF" id="PIRSF000166">
    <property type="entry name" value="Coproporphyri_ox"/>
    <property type="match status" value="1"/>
</dbReference>
<evidence type="ECO:0000256" key="1">
    <source>
        <dbReference type="ARBA" id="ARBA00005168"/>
    </source>
</evidence>
<dbReference type="SUPFAM" id="SSF102886">
    <property type="entry name" value="Coproporphyrinogen III oxidase"/>
    <property type="match status" value="1"/>
</dbReference>
<keyword evidence="5 9" id="KW-0479">Metal-binding</keyword>
<dbReference type="InterPro" id="IPR018375">
    <property type="entry name" value="Coprogen_oxidase_CS"/>
</dbReference>
<protein>
    <recommendedName>
        <fullName evidence="9">Oxygen-dependent coproporphyrinogen-III oxidase</fullName>
        <shortName evidence="9">CPO</shortName>
        <shortName evidence="9">Coprogen oxidase</shortName>
        <shortName evidence="9">Coproporphyrinogenase</shortName>
        <ecNumber evidence="9">1.3.3.3</ecNumber>
    </recommendedName>
</protein>
<comment type="similarity">
    <text evidence="2 9">Belongs to the aerobic coproporphyrinogen-III oxidase family.</text>
</comment>
<feature type="region of interest" description="Important for dimerization" evidence="9">
    <location>
        <begin position="268"/>
        <end position="303"/>
    </location>
</feature>
<dbReference type="PROSITE" id="PS01021">
    <property type="entry name" value="COPROGEN_OXIDASE"/>
    <property type="match status" value="1"/>
</dbReference>
<comment type="catalytic activity">
    <reaction evidence="9">
        <text>coproporphyrinogen III + O2 + 2 H(+) = protoporphyrinogen IX + 2 CO2 + 2 H2O</text>
        <dbReference type="Rhea" id="RHEA:18257"/>
        <dbReference type="ChEBI" id="CHEBI:15377"/>
        <dbReference type="ChEBI" id="CHEBI:15378"/>
        <dbReference type="ChEBI" id="CHEBI:15379"/>
        <dbReference type="ChEBI" id="CHEBI:16526"/>
        <dbReference type="ChEBI" id="CHEBI:57307"/>
        <dbReference type="ChEBI" id="CHEBI:57309"/>
        <dbReference type="EC" id="1.3.3.3"/>
    </reaction>
</comment>
<comment type="subunit">
    <text evidence="3 9">Homodimer.</text>
</comment>
<evidence type="ECO:0000256" key="7">
    <source>
        <dbReference type="ARBA" id="ARBA00023133"/>
    </source>
</evidence>
<feature type="binding site" evidence="9">
    <location>
        <begin position="133"/>
        <end position="135"/>
    </location>
    <ligand>
        <name>substrate</name>
    </ligand>
</feature>
<dbReference type="RefSeq" id="WP_067644951.1">
    <property type="nucleotide sequence ID" value="NZ_KQ961024.1"/>
</dbReference>
<feature type="binding site" evidence="9">
    <location>
        <position position="199"/>
    </location>
    <ligand>
        <name>a divalent metal cation</name>
        <dbReference type="ChEBI" id="CHEBI:60240"/>
    </ligand>
</feature>
<dbReference type="STRING" id="2052828.ATO67_04475"/>
<dbReference type="NCBIfam" id="NF003727">
    <property type="entry name" value="PRK05330.1"/>
    <property type="match status" value="1"/>
</dbReference>
<dbReference type="GO" id="GO:0042803">
    <property type="term" value="F:protein homodimerization activity"/>
    <property type="evidence" value="ECO:0007669"/>
    <property type="project" value="UniProtKB-UniRule"/>
</dbReference>
<feature type="binding site" evidence="9">
    <location>
        <position position="131"/>
    </location>
    <ligand>
        <name>a divalent metal cation</name>
        <dbReference type="ChEBI" id="CHEBI:60240"/>
    </ligand>
</feature>
<keyword evidence="7 9" id="KW-0350">Heme biosynthesis</keyword>
<feature type="active site" description="Proton donor" evidence="9">
    <location>
        <position position="131"/>
    </location>
</feature>
<evidence type="ECO:0000313" key="10">
    <source>
        <dbReference type="EMBL" id="KXG85886.1"/>
    </source>
</evidence>
<keyword evidence="6 9" id="KW-0560">Oxidoreductase</keyword>
<evidence type="ECO:0000256" key="9">
    <source>
        <dbReference type="HAMAP-Rule" id="MF_00333"/>
    </source>
</evidence>
<evidence type="ECO:0000256" key="4">
    <source>
        <dbReference type="ARBA" id="ARBA00022490"/>
    </source>
</evidence>
<dbReference type="GO" id="GO:0046872">
    <property type="term" value="F:metal ion binding"/>
    <property type="evidence" value="ECO:0007669"/>
    <property type="project" value="UniProtKB-KW"/>
</dbReference>
<feature type="binding site" evidence="9">
    <location>
        <position position="117"/>
    </location>
    <ligand>
        <name>substrate</name>
    </ligand>
</feature>
<accession>A0A135P3A9</accession>
<dbReference type="InterPro" id="IPR001260">
    <property type="entry name" value="Coprogen_oxidase_aer"/>
</dbReference>
<dbReference type="EC" id="1.3.3.3" evidence="9"/>
<feature type="binding site" evidence="9">
    <location>
        <position position="121"/>
    </location>
    <ligand>
        <name>a divalent metal cation</name>
        <dbReference type="ChEBI" id="CHEBI:60240"/>
    </ligand>
</feature>
<dbReference type="Proteomes" id="UP000070498">
    <property type="component" value="Unassembled WGS sequence"/>
</dbReference>
<evidence type="ECO:0000256" key="2">
    <source>
        <dbReference type="ARBA" id="ARBA00010644"/>
    </source>
</evidence>
<proteinExistence type="inferred from homology"/>
<dbReference type="OrthoDB" id="9777553at2"/>
<comment type="cofactor">
    <cofactor evidence="9">
        <name>a divalent metal cation</name>
        <dbReference type="ChEBI" id="CHEBI:60240"/>
    </cofactor>
</comment>
<comment type="function">
    <text evidence="9">Involved in the heme biosynthesis. Catalyzes the aerobic oxidative decarboxylation of propionate groups of rings A and B of coproporphyrinogen-III to yield the vinyl groups in protoporphyrinogen-IX.</text>
</comment>
<dbReference type="HAMAP" id="MF_00333">
    <property type="entry name" value="Coprogen_oxidas"/>
    <property type="match status" value="1"/>
</dbReference>
<gene>
    <name evidence="9" type="primary">hemF</name>
    <name evidence="10" type="ORF">ATO67_04475</name>
</gene>
<dbReference type="EMBL" id="LNUW01000028">
    <property type="protein sequence ID" value="KXG85886.1"/>
    <property type="molecule type" value="Genomic_DNA"/>
</dbReference>
<organism evidence="10 11">
    <name type="scientific">Agrobacterium bohemicum</name>
    <dbReference type="NCBI Taxonomy" id="2052828"/>
    <lineage>
        <taxon>Bacteria</taxon>
        <taxon>Pseudomonadati</taxon>
        <taxon>Pseudomonadota</taxon>
        <taxon>Alphaproteobacteria</taxon>
        <taxon>Hyphomicrobiales</taxon>
        <taxon>Rhizobiaceae</taxon>
        <taxon>Rhizobium/Agrobacterium group</taxon>
        <taxon>Agrobacterium</taxon>
    </lineage>
</organism>
<dbReference type="GO" id="GO:0006782">
    <property type="term" value="P:protoporphyrinogen IX biosynthetic process"/>
    <property type="evidence" value="ECO:0007669"/>
    <property type="project" value="UniProtKB-UniRule"/>
</dbReference>
<dbReference type="PANTHER" id="PTHR10755:SF0">
    <property type="entry name" value="OXYGEN-DEPENDENT COPROPORPHYRINOGEN-III OXIDASE, MITOCHONDRIAL"/>
    <property type="match status" value="1"/>
</dbReference>
<sequence>MERPELPKGLPDDIEDKKALAQAWFQSLRDTIVTSFETLEDELQGPLADQEPGRFVRKEWQRENGEGGGGVMSMMEGRVFEKVGVHTSTVHGEFSQEFRGQIPGAEEDPCFWASGISLIAHPVNPNVPAVHMNTRMVVTSSHWFGGGADLTPVLDRRRTQDDNDSQIFHRVFEITCNRHAVADYPRYKQWCDEYFHLKHRNEPRGIGGIFFDWLHPDEEKGGWDANFAFVQDVGRAFNLAYPKIVRGNFNQPWTEEDRDEQLIRRGRYVEFNLLYDRGTIFGLKTGGNVDSILSSLPPVVRWP</sequence>
<dbReference type="GO" id="GO:0005737">
    <property type="term" value="C:cytoplasm"/>
    <property type="evidence" value="ECO:0007669"/>
    <property type="project" value="UniProtKB-SubCell"/>
</dbReference>
<dbReference type="FunFam" id="3.40.1500.10:FF:000005">
    <property type="entry name" value="Oxygen-dependent coproporphyrinogen-III oxidase"/>
    <property type="match status" value="1"/>
</dbReference>
<evidence type="ECO:0000256" key="6">
    <source>
        <dbReference type="ARBA" id="ARBA00023002"/>
    </source>
</evidence>
<dbReference type="UniPathway" id="UPA00251">
    <property type="reaction ID" value="UER00322"/>
</dbReference>
<reference evidence="10 11" key="1">
    <citation type="submission" date="2015-11" db="EMBL/GenBank/DDBJ databases">
        <title>Draft genome sequence of Agrobacterium sp. R89-1.</title>
        <authorList>
            <person name="Zahradnik J."/>
            <person name="Kyslikova E."/>
            <person name="Palyzova A."/>
            <person name="Kyslik P."/>
        </authorList>
    </citation>
    <scope>NUCLEOTIDE SEQUENCE [LARGE SCALE GENOMIC DNA]</scope>
    <source>
        <strain evidence="10 11">R89-1</strain>
    </source>
</reference>
<dbReference type="Gene3D" id="3.40.1500.10">
    <property type="entry name" value="Coproporphyrinogen III oxidase, aerobic"/>
    <property type="match status" value="1"/>
</dbReference>
<keyword evidence="4 9" id="KW-0963">Cytoplasm</keyword>
<comment type="caution">
    <text evidence="10">The sequence shown here is derived from an EMBL/GenBank/DDBJ whole genome shotgun (WGS) entry which is preliminary data.</text>
</comment>
<dbReference type="PANTHER" id="PTHR10755">
    <property type="entry name" value="COPROPORPHYRINOGEN III OXIDASE, MITOCHONDRIAL"/>
    <property type="match status" value="1"/>
</dbReference>
<feature type="binding site" evidence="9">
    <location>
        <begin position="286"/>
        <end position="288"/>
    </location>
    <ligand>
        <name>substrate</name>
    </ligand>
</feature>
<evidence type="ECO:0000313" key="11">
    <source>
        <dbReference type="Proteomes" id="UP000070498"/>
    </source>
</evidence>
<evidence type="ECO:0000256" key="8">
    <source>
        <dbReference type="ARBA" id="ARBA00023244"/>
    </source>
</evidence>
<name>A0A135P3A9_9HYPH</name>
<feature type="binding site" evidence="9">
    <location>
        <position position="169"/>
    </location>
    <ligand>
        <name>a divalent metal cation</name>
        <dbReference type="ChEBI" id="CHEBI:60240"/>
    </ligand>
</feature>
<evidence type="ECO:0000256" key="3">
    <source>
        <dbReference type="ARBA" id="ARBA00011738"/>
    </source>
</evidence>
<comment type="subcellular location">
    <subcellularLocation>
        <location evidence="9">Cytoplasm</location>
    </subcellularLocation>
</comment>